<gene>
    <name evidence="2" type="ORF">IMCC3135_02390</name>
</gene>
<keyword evidence="3" id="KW-1185">Reference proteome</keyword>
<dbReference type="Pfam" id="PF13358">
    <property type="entry name" value="DDE_3"/>
    <property type="match status" value="1"/>
</dbReference>
<dbReference type="InterPro" id="IPR047655">
    <property type="entry name" value="Transpos_IS630-like"/>
</dbReference>
<proteinExistence type="predicted"/>
<name>A0A2Z2NKQ8_9GAMM</name>
<sequence length="224" mass="25688">MWCIAPKEDAGFVCQMEAVLDVYKRPFDAEYPVVCMDETTKQCTREVQKPIPASPGQSERYDGEYERNGVAHLMVFYTPLESRRTVRIADNHASGEWAEGVRDLVENQYPHAKKITLVMDNLSTHSGASLYRTFEPAVAHALMQKLEFVFTPKHGSWLNMAECEFSVLARQCLDRRIADVPTLTKEIAAWQTHRNENAKPADWRFTTDDARIKLKRLYPKVSCC</sequence>
<feature type="domain" description="Tc1-like transposase DDE" evidence="1">
    <location>
        <begin position="32"/>
        <end position="183"/>
    </location>
</feature>
<organism evidence="2 3">
    <name type="scientific">Granulosicoccus antarcticus IMCC3135</name>
    <dbReference type="NCBI Taxonomy" id="1192854"/>
    <lineage>
        <taxon>Bacteria</taxon>
        <taxon>Pseudomonadati</taxon>
        <taxon>Pseudomonadota</taxon>
        <taxon>Gammaproteobacteria</taxon>
        <taxon>Chromatiales</taxon>
        <taxon>Granulosicoccaceae</taxon>
        <taxon>Granulosicoccus</taxon>
    </lineage>
</organism>
<evidence type="ECO:0000313" key="3">
    <source>
        <dbReference type="Proteomes" id="UP000250079"/>
    </source>
</evidence>
<dbReference type="EMBL" id="CP018632">
    <property type="protein sequence ID" value="ASJ70591.1"/>
    <property type="molecule type" value="Genomic_DNA"/>
</dbReference>
<dbReference type="NCBIfam" id="NF033545">
    <property type="entry name" value="transpos_IS630"/>
    <property type="match status" value="1"/>
</dbReference>
<dbReference type="RefSeq" id="WP_088916121.1">
    <property type="nucleotide sequence ID" value="NZ_CP018632.1"/>
</dbReference>
<accession>A0A2Z2NKQ8</accession>
<dbReference type="OrthoDB" id="165456at2"/>
<reference evidence="2 3" key="1">
    <citation type="submission" date="2016-12" db="EMBL/GenBank/DDBJ databases">
        <authorList>
            <person name="Song W.-J."/>
            <person name="Kurnit D.M."/>
        </authorList>
    </citation>
    <scope>NUCLEOTIDE SEQUENCE [LARGE SCALE GENOMIC DNA]</scope>
    <source>
        <strain evidence="2 3">IMCC3135</strain>
    </source>
</reference>
<dbReference type="KEGG" id="gai:IMCC3135_02390"/>
<evidence type="ECO:0000313" key="2">
    <source>
        <dbReference type="EMBL" id="ASJ70591.1"/>
    </source>
</evidence>
<dbReference type="Proteomes" id="UP000250079">
    <property type="component" value="Chromosome"/>
</dbReference>
<protein>
    <recommendedName>
        <fullName evidence="1">Tc1-like transposase DDE domain-containing protein</fullName>
    </recommendedName>
</protein>
<dbReference type="AlphaFoldDB" id="A0A2Z2NKQ8"/>
<dbReference type="InterPro" id="IPR038717">
    <property type="entry name" value="Tc1-like_DDE_dom"/>
</dbReference>
<evidence type="ECO:0000259" key="1">
    <source>
        <dbReference type="Pfam" id="PF13358"/>
    </source>
</evidence>